<protein>
    <submittedName>
        <fullName evidence="2">Gliding motility-associated C-terminal domain-containing protein</fullName>
    </submittedName>
</protein>
<reference evidence="3" key="1">
    <citation type="submission" date="2017-04" db="EMBL/GenBank/DDBJ databases">
        <authorList>
            <person name="Varghese N."/>
            <person name="Submissions S."/>
        </authorList>
    </citation>
    <scope>NUCLEOTIDE SEQUENCE [LARGE SCALE GENOMIC DNA]</scope>
    <source>
        <strain evidence="3">DSM 4125</strain>
    </source>
</reference>
<dbReference type="InterPro" id="IPR035986">
    <property type="entry name" value="PKD_dom_sf"/>
</dbReference>
<dbReference type="GO" id="GO:0005509">
    <property type="term" value="F:calcium ion binding"/>
    <property type="evidence" value="ECO:0007669"/>
    <property type="project" value="InterPro"/>
</dbReference>
<dbReference type="GO" id="GO:0031410">
    <property type="term" value="C:cytoplasmic vesicle"/>
    <property type="evidence" value="ECO:0007669"/>
    <property type="project" value="TreeGrafter"/>
</dbReference>
<dbReference type="RefSeq" id="WP_085518002.1">
    <property type="nucleotide sequence ID" value="NZ_FXAW01000006.1"/>
</dbReference>
<gene>
    <name evidence="2" type="ORF">SAMN05661096_02836</name>
</gene>
<dbReference type="NCBIfam" id="TIGR04131">
    <property type="entry name" value="Bac_Flav_CTERM"/>
    <property type="match status" value="1"/>
</dbReference>
<dbReference type="Gene3D" id="2.60.40.10">
    <property type="entry name" value="Immunoglobulins"/>
    <property type="match status" value="16"/>
</dbReference>
<dbReference type="EMBL" id="FXAW01000006">
    <property type="protein sequence ID" value="SMG41916.1"/>
    <property type="molecule type" value="Genomic_DNA"/>
</dbReference>
<dbReference type="GO" id="GO:0007156">
    <property type="term" value="P:homophilic cell adhesion via plasma membrane adhesion molecules"/>
    <property type="evidence" value="ECO:0007669"/>
    <property type="project" value="InterPro"/>
</dbReference>
<dbReference type="OrthoDB" id="9805017at2"/>
<accession>A0A1X7KMH7</accession>
<organism evidence="2 3">
    <name type="scientific">Marivirga sericea</name>
    <dbReference type="NCBI Taxonomy" id="1028"/>
    <lineage>
        <taxon>Bacteria</taxon>
        <taxon>Pseudomonadati</taxon>
        <taxon>Bacteroidota</taxon>
        <taxon>Cytophagia</taxon>
        <taxon>Cytophagales</taxon>
        <taxon>Marivirgaceae</taxon>
        <taxon>Marivirga</taxon>
    </lineage>
</organism>
<name>A0A1X7KMH7_9BACT</name>
<dbReference type="InterPro" id="IPR026341">
    <property type="entry name" value="T9SS_type_B"/>
</dbReference>
<dbReference type="SMART" id="SM00060">
    <property type="entry name" value="FN3"/>
    <property type="match status" value="7"/>
</dbReference>
<dbReference type="PANTHER" id="PTHR46182:SF2">
    <property type="entry name" value="FI19480P1"/>
    <property type="match status" value="1"/>
</dbReference>
<dbReference type="Gene3D" id="3.40.50.1820">
    <property type="entry name" value="alpha/beta hydrolase"/>
    <property type="match status" value="1"/>
</dbReference>
<keyword evidence="3" id="KW-1185">Reference proteome</keyword>
<dbReference type="FunFam" id="2.60.40.10:FF:000257">
    <property type="entry name" value="Dyslexia-associated protein KIAA0319-like"/>
    <property type="match status" value="1"/>
</dbReference>
<dbReference type="Pfam" id="PF13585">
    <property type="entry name" value="CHU_C"/>
    <property type="match status" value="1"/>
</dbReference>
<dbReference type="InterPro" id="IPR022409">
    <property type="entry name" value="PKD/Chitinase_dom"/>
</dbReference>
<dbReference type="Proteomes" id="UP000193804">
    <property type="component" value="Unassembled WGS sequence"/>
</dbReference>
<dbReference type="SMART" id="SM00089">
    <property type="entry name" value="PKD"/>
    <property type="match status" value="13"/>
</dbReference>
<dbReference type="STRING" id="1028.SAMN05661096_02836"/>
<dbReference type="InterPro" id="IPR029865">
    <property type="entry name" value="KIAA0319-like"/>
</dbReference>
<dbReference type="InterPro" id="IPR003961">
    <property type="entry name" value="FN3_dom"/>
</dbReference>
<dbReference type="SUPFAM" id="SSF53474">
    <property type="entry name" value="alpha/beta-Hydrolases"/>
    <property type="match status" value="1"/>
</dbReference>
<dbReference type="InterPro" id="IPR002126">
    <property type="entry name" value="Cadherin-like_dom"/>
</dbReference>
<dbReference type="InterPro" id="IPR013783">
    <property type="entry name" value="Ig-like_fold"/>
</dbReference>
<dbReference type="SUPFAM" id="SSF49299">
    <property type="entry name" value="PKD domain"/>
    <property type="match status" value="14"/>
</dbReference>
<dbReference type="InterPro" id="IPR029058">
    <property type="entry name" value="AB_hydrolase_fold"/>
</dbReference>
<dbReference type="GO" id="GO:0016020">
    <property type="term" value="C:membrane"/>
    <property type="evidence" value="ECO:0007669"/>
    <property type="project" value="InterPro"/>
</dbReference>
<feature type="domain" description="Cadherin" evidence="1">
    <location>
        <begin position="529"/>
        <end position="659"/>
    </location>
</feature>
<dbReference type="Pfam" id="PF22352">
    <property type="entry name" value="K319L-like_PKD"/>
    <property type="match status" value="16"/>
</dbReference>
<dbReference type="PROSITE" id="PS50268">
    <property type="entry name" value="CADHERIN_2"/>
    <property type="match status" value="1"/>
</dbReference>
<evidence type="ECO:0000313" key="2">
    <source>
        <dbReference type="EMBL" id="SMG41916.1"/>
    </source>
</evidence>
<sequence>MAGKIGTTSVILKKWFHLGLIAYLLLFFISINRADAQQTPKKDANDLGYLEYLPPGYSENTDLYPVIIFLHGSGERGNGSAGDLEKLKSNGPPKLIRDGHNMCFEYNGVEECFIVLSPQTSRWTFVGYEIIPFVDYAIDNYRIDPSRVYLTGLSMGGEGTWKIAYSDENVPNRFAALSPIAGRGDQAKACKVAEDNTPVWLFHGDSDGAISYWQGRKPYLGMLDCNPDPVPIFTLYENVGHSGTWNRAYRTDNSLHTPNLYQWFLAQSMGEPALQSPTVDAGDDVSIILPENSVDLSATAVDGDGEITSILWARVSGPNTPAQSDLDQLNLTLSGLIEGSYSYSITVTDNDGLVDADQVTITVLPEPVNIPPTVDAGNNEVIVLPANFLTLNGSAIDSDGTIESIFWEQVSGPNTAGIVSSNDLSTEINNLIEGIYIFNLTVIDNESATSTDNVLVTVQPEPPNNPPIADAGNDLEITLPANSIIVSGSATDSDGIVESYSWVQSSGPNTAASSDLNVNEITINNLIQGSYVYTLTVTDDDGDSDSDQVTINVLPIPPNDPPVANAGDNEIITLPQNTFNLQGSATDSDGTIDSYLWEQQNGPNVASLMTPLTQDTDVTGLIDGIYTFSLTVTDNDGSFNTDNVQVTVLPEPPNEPPTVNGGADLDLTLPINSATLNATASDVDGTIESYQWEQISGPNTATSNTLNNQEANLSNLIEGVYQFTITVTDNEGASASDQVVLTVFADQNEVPEASAGIDISITLPTDEADLQGSATDSDGSIDVYSWTQITGPNTATIVEANSATTAVQNLIEGVYSFRFSVTDNDGATDTDQMNLTVLPQPINVPPTANAGEDLFLVLPNNSTTLFGGGTDSDGTIESYIWNVFDAGEGNIDDIVDFEVKDLAISGLEEGIYTFSLSVVDNDGAISASDQIRIFVNVPNSTPEADAGEDITITLTQSNASLNGSATDSDGEVTYTIWEQVGGPNIVNIADPLSLNTSISDLIVGVYTMNLNIEDNDGLVDNDQVRITVNPVPPNMPPNVNAGSDLQVSLPVNEVILNGSYTDGDGTVNSIQWSQLNGPIVLEGTNITTATPTFTGFIEGNYTLRFTAIDDDGAEGSDDIRITVLTVPGNQLPSANAGSNISITLPSNSVELNGNAFDVDGMISSYNWTQTQGPNIASLASEDQLTTSVNGLVEGIYTFRLTAFDNNGGEAFDQVNVRVNPQPANQPPNVIASNNQIINLPQTSGSLSATANDTDGTITSINWEQISGPSPSTLLSPTALDLQVEDLGLGTYVYRITVTDNSGVSSFDEVNIRILEALANQPPIVNSGTNQLIFAPENSAILSGEAIDNDGTISSSSWTNVSGPSTASITSSSDFTTEVNNLQVGTYVFRLEATDNQGLKGFDQLNVRVNASLPNMPPEAIAGDNVTLVLPENQTQLQGEAIDIDGTIQNIQWAQQFGPNQASLSGIDNLILQIDDLIAGFYVFRLTVTDNKGEIGFDDVSVTVNNALPIEPPLVDAGEDQSIILPVEEVRLSGQASTTVGIIEWISWEQLSGPSTSSILNSDNLEATVEDLEPGVYIFRLVAQSSEDLQNFDLVTITAKANQKPFAFSGADTTLLLPVTSMTLKGEGMDLDGTIEGVLWTQLDGPNNVVFGNPDQSITEISGFVEGTYVFQFIVTDNKGASAFDLLQVIVTSDGDDDDDDIAPVVEVGEDITVQLPKNSVELMGEAKDDDGTIIQYLWELIEGGEISFSTPDSSFTVVENLELGSYTFQLSVTDDDSLSSSDRLKVFVVAAEDEPVTSANFTKLFTPNGDGINDVWVSETLNNLNDCSLIVYNKLGVKIFEDTNYQNNWNGADQNGRILDEGAYFYLISCEGNFVKRGGIRIKK</sequence>
<proteinExistence type="predicted"/>
<dbReference type="CDD" id="cd00146">
    <property type="entry name" value="PKD"/>
    <property type="match status" value="1"/>
</dbReference>
<evidence type="ECO:0000259" key="1">
    <source>
        <dbReference type="PROSITE" id="PS50268"/>
    </source>
</evidence>
<dbReference type="PANTHER" id="PTHR46182">
    <property type="entry name" value="FI19480P1"/>
    <property type="match status" value="1"/>
</dbReference>
<evidence type="ECO:0000313" key="3">
    <source>
        <dbReference type="Proteomes" id="UP000193804"/>
    </source>
</evidence>